<dbReference type="EMBL" id="CP039712">
    <property type="protein sequence ID" value="QCI86540.1"/>
    <property type="molecule type" value="Genomic_DNA"/>
</dbReference>
<dbReference type="OrthoDB" id="9786493at2"/>
<dbReference type="KEGG" id="vao:FA707_05960"/>
<dbReference type="AlphaFoldDB" id="A0A4D7CWN8"/>
<keyword evidence="3" id="KW-0812">Transmembrane</keyword>
<proteinExistence type="inferred from homology"/>
<dbReference type="RefSeq" id="WP_136953371.1">
    <property type="nucleotide sequence ID" value="NZ_CP039712.1"/>
</dbReference>
<organism evidence="7 8">
    <name type="scientific">Vagococcus zengguangii</name>
    <dbReference type="NCBI Taxonomy" id="2571750"/>
    <lineage>
        <taxon>Bacteria</taxon>
        <taxon>Bacillati</taxon>
        <taxon>Bacillota</taxon>
        <taxon>Bacilli</taxon>
        <taxon>Lactobacillales</taxon>
        <taxon>Enterococcaceae</taxon>
        <taxon>Vagococcus</taxon>
    </lineage>
</organism>
<dbReference type="PANTHER" id="PTHR30520">
    <property type="entry name" value="FORMATE TRANSPORTER-RELATED"/>
    <property type="match status" value="1"/>
</dbReference>
<dbReference type="InterPro" id="IPR023271">
    <property type="entry name" value="Aquaporin-like"/>
</dbReference>
<evidence type="ECO:0000256" key="1">
    <source>
        <dbReference type="ARBA" id="ARBA00004141"/>
    </source>
</evidence>
<dbReference type="GO" id="GO:0015499">
    <property type="term" value="F:formate transmembrane transporter activity"/>
    <property type="evidence" value="ECO:0007669"/>
    <property type="project" value="TreeGrafter"/>
</dbReference>
<evidence type="ECO:0000256" key="4">
    <source>
        <dbReference type="ARBA" id="ARBA00022989"/>
    </source>
</evidence>
<name>A0A4D7CWN8_9ENTE</name>
<evidence type="ECO:0000256" key="5">
    <source>
        <dbReference type="ARBA" id="ARBA00023136"/>
    </source>
</evidence>
<keyword evidence="4" id="KW-1133">Transmembrane helix</keyword>
<evidence type="ECO:0000256" key="6">
    <source>
        <dbReference type="ARBA" id="ARBA00049660"/>
    </source>
</evidence>
<evidence type="ECO:0000313" key="7">
    <source>
        <dbReference type="EMBL" id="QCI86540.1"/>
    </source>
</evidence>
<accession>A0A4D7CWN8</accession>
<protein>
    <submittedName>
        <fullName evidence="7">Formate/nitrite transporter family protein</fullName>
    </submittedName>
</protein>
<evidence type="ECO:0000256" key="2">
    <source>
        <dbReference type="ARBA" id="ARBA00022448"/>
    </source>
</evidence>
<keyword evidence="8" id="KW-1185">Reference proteome</keyword>
<keyword evidence="5" id="KW-0472">Membrane</keyword>
<dbReference type="Gene3D" id="1.20.1080.10">
    <property type="entry name" value="Glycerol uptake facilitator protein"/>
    <property type="match status" value="1"/>
</dbReference>
<dbReference type="Proteomes" id="UP000298615">
    <property type="component" value="Chromosome"/>
</dbReference>
<dbReference type="InterPro" id="IPR000292">
    <property type="entry name" value="For/NO2_transpt"/>
</dbReference>
<sequence>MHTADEVVELAIKSGVKKAHTSHRNKLILGFLAGAFVALGYVAYIKAVAGLPHEYHSIVGGMVFPIGLICILFGAGELITSNMMTLSIAWFDKKVSTREMLVNWAIVTFANLLGALFVAYFFGHILQLTEGSYLETTREIAHTKVDMPFVKAFVSGIGCNWMVGMAVWICYGAKDAAGKLLGVWFPIMIFVLIGFQHNVANMFVIPAAIFNGADITWFQMLQNFVPVYLGNLVGGSVLVSAIFYTTLKKKK</sequence>
<keyword evidence="2" id="KW-0813">Transport</keyword>
<dbReference type="FunFam" id="1.20.1080.10:FF:000011">
    <property type="entry name" value="Formate family transporter"/>
    <property type="match status" value="1"/>
</dbReference>
<reference evidence="7 8" key="1">
    <citation type="submission" date="2019-04" db="EMBL/GenBank/DDBJ databases">
        <title>Vagococcus sp. nov., isolated from faeces of yaks (Bos grunniens).</title>
        <authorList>
            <person name="Ge Y."/>
        </authorList>
    </citation>
    <scope>NUCLEOTIDE SEQUENCE [LARGE SCALE GENOMIC DNA]</scope>
    <source>
        <strain evidence="7 8">MN-17</strain>
    </source>
</reference>
<comment type="subcellular location">
    <subcellularLocation>
        <location evidence="1">Membrane</location>
        <topology evidence="1">Multi-pass membrane protein</topology>
    </subcellularLocation>
</comment>
<comment type="similarity">
    <text evidence="6">Belongs to the FNT transporter (TC 1.A.16) family.</text>
</comment>
<evidence type="ECO:0000256" key="3">
    <source>
        <dbReference type="ARBA" id="ARBA00022692"/>
    </source>
</evidence>
<dbReference type="Pfam" id="PF01226">
    <property type="entry name" value="Form_Nir_trans"/>
    <property type="match status" value="1"/>
</dbReference>
<dbReference type="GO" id="GO:0005886">
    <property type="term" value="C:plasma membrane"/>
    <property type="evidence" value="ECO:0007669"/>
    <property type="project" value="TreeGrafter"/>
</dbReference>
<evidence type="ECO:0000313" key="8">
    <source>
        <dbReference type="Proteomes" id="UP000298615"/>
    </source>
</evidence>
<dbReference type="PANTHER" id="PTHR30520:SF6">
    <property type="entry name" value="FORMATE_NITRATE FAMILY TRANSPORTER (EUROFUNG)"/>
    <property type="match status" value="1"/>
</dbReference>
<gene>
    <name evidence="7" type="ORF">FA707_05960</name>
</gene>